<dbReference type="Pfam" id="PF00383">
    <property type="entry name" value="dCMP_cyt_deam_1"/>
    <property type="match status" value="1"/>
</dbReference>
<protein>
    <recommendedName>
        <fullName evidence="3">CMP/dCMP-type deaminase domain-containing protein</fullName>
    </recommendedName>
</protein>
<name>A0A0F9GW47_9ZZZZ</name>
<sequence>MEKDRGENMEKSQLNWDKYFLRLAREVSKNSKCLSRQIGAVLVKDKSIISTGYNGPARGVKHCNERDLEFYKNLDGRNLTNIEKDENICPRRRFAYKSGQGLHLCQAGHAERNALIQSARNGISTKGTTLYCWCSQVCKDCAIEIINAGVDTLVYLVGSEYDKYSKTILLESGITIKTIISVDLE</sequence>
<dbReference type="InterPro" id="IPR015517">
    <property type="entry name" value="dCMP_deaminase-rel"/>
</dbReference>
<feature type="domain" description="CMP/dCMP-type deaminase" evidence="3">
    <location>
        <begin position="15"/>
        <end position="167"/>
    </location>
</feature>
<accession>A0A0F9GW47</accession>
<evidence type="ECO:0000313" key="4">
    <source>
        <dbReference type="EMBL" id="KKM03065.1"/>
    </source>
</evidence>
<dbReference type="GO" id="GO:0004132">
    <property type="term" value="F:dCMP deaminase activity"/>
    <property type="evidence" value="ECO:0007669"/>
    <property type="project" value="InterPro"/>
</dbReference>
<dbReference type="AlphaFoldDB" id="A0A0F9GW47"/>
<comment type="caution">
    <text evidence="4">The sequence shown here is derived from an EMBL/GenBank/DDBJ whole genome shotgun (WGS) entry which is preliminary data.</text>
</comment>
<evidence type="ECO:0000259" key="3">
    <source>
        <dbReference type="PROSITE" id="PS51747"/>
    </source>
</evidence>
<dbReference type="EMBL" id="LAZR01016772">
    <property type="protein sequence ID" value="KKM03065.1"/>
    <property type="molecule type" value="Genomic_DNA"/>
</dbReference>
<dbReference type="InterPro" id="IPR016193">
    <property type="entry name" value="Cytidine_deaminase-like"/>
</dbReference>
<proteinExistence type="predicted"/>
<dbReference type="PANTHER" id="PTHR11086:SF18">
    <property type="entry name" value="DEOXYCYTIDYLATE DEAMINASE"/>
    <property type="match status" value="1"/>
</dbReference>
<dbReference type="InterPro" id="IPR016473">
    <property type="entry name" value="dCMP_deaminase"/>
</dbReference>
<dbReference type="InterPro" id="IPR035105">
    <property type="entry name" value="Deoxycytidylate_deaminase_dom"/>
</dbReference>
<dbReference type="GO" id="GO:0005737">
    <property type="term" value="C:cytoplasm"/>
    <property type="evidence" value="ECO:0007669"/>
    <property type="project" value="TreeGrafter"/>
</dbReference>
<dbReference type="PANTHER" id="PTHR11086">
    <property type="entry name" value="DEOXYCYTIDYLATE DEAMINASE-RELATED"/>
    <property type="match status" value="1"/>
</dbReference>
<comment type="cofactor">
    <cofactor evidence="1">
        <name>Zn(2+)</name>
        <dbReference type="ChEBI" id="CHEBI:29105"/>
    </cofactor>
</comment>
<gene>
    <name evidence="4" type="ORF">LCGC14_1778140</name>
</gene>
<evidence type="ECO:0000256" key="1">
    <source>
        <dbReference type="ARBA" id="ARBA00001947"/>
    </source>
</evidence>
<dbReference type="PIRSF" id="PIRSF006019">
    <property type="entry name" value="dCMP_deaminase"/>
    <property type="match status" value="1"/>
</dbReference>
<evidence type="ECO:0000256" key="2">
    <source>
        <dbReference type="ARBA" id="ARBA00022801"/>
    </source>
</evidence>
<dbReference type="SUPFAM" id="SSF53927">
    <property type="entry name" value="Cytidine deaminase-like"/>
    <property type="match status" value="1"/>
</dbReference>
<reference evidence="4" key="1">
    <citation type="journal article" date="2015" name="Nature">
        <title>Complex archaea that bridge the gap between prokaryotes and eukaryotes.</title>
        <authorList>
            <person name="Spang A."/>
            <person name="Saw J.H."/>
            <person name="Jorgensen S.L."/>
            <person name="Zaremba-Niedzwiedzka K."/>
            <person name="Martijn J."/>
            <person name="Lind A.E."/>
            <person name="van Eijk R."/>
            <person name="Schleper C."/>
            <person name="Guy L."/>
            <person name="Ettema T.J."/>
        </authorList>
    </citation>
    <scope>NUCLEOTIDE SEQUENCE</scope>
</reference>
<dbReference type="Gene3D" id="3.40.140.10">
    <property type="entry name" value="Cytidine Deaminase, domain 2"/>
    <property type="match status" value="1"/>
</dbReference>
<keyword evidence="2" id="KW-0378">Hydrolase</keyword>
<dbReference type="PROSITE" id="PS51747">
    <property type="entry name" value="CYT_DCMP_DEAMINASES_2"/>
    <property type="match status" value="1"/>
</dbReference>
<dbReference type="GO" id="GO:0006220">
    <property type="term" value="P:pyrimidine nucleotide metabolic process"/>
    <property type="evidence" value="ECO:0007669"/>
    <property type="project" value="InterPro"/>
</dbReference>
<organism evidence="4">
    <name type="scientific">marine sediment metagenome</name>
    <dbReference type="NCBI Taxonomy" id="412755"/>
    <lineage>
        <taxon>unclassified sequences</taxon>
        <taxon>metagenomes</taxon>
        <taxon>ecological metagenomes</taxon>
    </lineage>
</organism>
<dbReference type="GO" id="GO:0008270">
    <property type="term" value="F:zinc ion binding"/>
    <property type="evidence" value="ECO:0007669"/>
    <property type="project" value="InterPro"/>
</dbReference>
<dbReference type="InterPro" id="IPR002125">
    <property type="entry name" value="CMP_dCMP_dom"/>
</dbReference>
<dbReference type="CDD" id="cd01286">
    <property type="entry name" value="deoxycytidylate_deaminase"/>
    <property type="match status" value="1"/>
</dbReference>